<name>A0A815JKR9_ADIRI</name>
<dbReference type="GO" id="GO:0005874">
    <property type="term" value="C:microtubule"/>
    <property type="evidence" value="ECO:0007669"/>
    <property type="project" value="UniProtKB-UniRule"/>
</dbReference>
<keyword evidence="6" id="KW-1185">Reference proteome</keyword>
<dbReference type="InterPro" id="IPR019734">
    <property type="entry name" value="TPR_rpt"/>
</dbReference>
<proteinExistence type="inferred from homology"/>
<protein>
    <recommendedName>
        <fullName evidence="4">Kinesin light chain</fullName>
    </recommendedName>
</protein>
<evidence type="ECO:0000256" key="1">
    <source>
        <dbReference type="ARBA" id="ARBA00022737"/>
    </source>
</evidence>
<gene>
    <name evidence="5" type="ORF">XAT740_LOCUS33085</name>
</gene>
<feature type="repeat" description="TPR" evidence="3">
    <location>
        <begin position="530"/>
        <end position="563"/>
    </location>
</feature>
<dbReference type="Pfam" id="PF13424">
    <property type="entry name" value="TPR_12"/>
    <property type="match status" value="3"/>
</dbReference>
<keyword evidence="1" id="KW-0677">Repeat</keyword>
<feature type="repeat" description="TPR" evidence="3">
    <location>
        <begin position="488"/>
        <end position="521"/>
    </location>
</feature>
<evidence type="ECO:0000256" key="3">
    <source>
        <dbReference type="PROSITE-ProRule" id="PRU00339"/>
    </source>
</evidence>
<dbReference type="PANTHER" id="PTHR45641:SF1">
    <property type="entry name" value="AAA+ ATPASE DOMAIN-CONTAINING PROTEIN"/>
    <property type="match status" value="1"/>
</dbReference>
<sequence>MSATKSRSASIGQIVQHVLLVWLADNIDENNNECQTTIAKLQSSIGNVNTFTSVDVCVGFIENIHDKRICMMTSSELGEKVIPRIHHMPQVDSIFIFPAGRKRHETWMDEWSKIKGTFTRITPICDAIKQVNKQCEHDSLSISFLNADAITTEKKLDELDCSFMYTQIIKEILLKINFEHEHFEQFIDYCRKQFAANKYELNNIEKFRREYHDHTPIWWYTNESFLYPMLNRALRIMDITVVINIGFYIVDLHRQIQELHRKQFHQQDSCRQLRLYRGQGLSKADFQQLANIQGGLIAFNSFLSCSEKRDISLNYACQYLSNSDMVGILFVMTVDSNQSTTPFAAVENMGCFQTESEILFSMHSVFRIRHFKSIDKNNRLYEVELTLTSDNDEDLRILTKRIQEDSDGRSGWFQLSVVLSKMGQFNKAEEVCQVLLERSTNDREKGPIYHQLGCIKDQQGKYSKAIEFYEKALKIDQEIFPSDHLSFAASYNNIGEVYRKMTAYSDALSWYDKSLNIQEQSLPSDHPDLASSYNNMGIIYGEMGDYSKALFYHEKALQIRQKSLPSAHPDLGGSYDNIGSIYLKMGNYSKALSYYEKSLKIRRKSLPADHPDLAMSYNNIGSLYGQMGEYETALPYFEKDLQISTHVLPPNHPDLGISYKNMGMICERMDDYSKAQEYYERAVNIVEQSLPADHPHVQACRKLLKDVRKKS</sequence>
<keyword evidence="4" id="KW-0206">Cytoskeleton</keyword>
<reference evidence="5" key="1">
    <citation type="submission" date="2021-02" db="EMBL/GenBank/DDBJ databases">
        <authorList>
            <person name="Nowell W R."/>
        </authorList>
    </citation>
    <scope>NUCLEOTIDE SEQUENCE</scope>
</reference>
<feature type="repeat" description="TPR" evidence="3">
    <location>
        <begin position="572"/>
        <end position="605"/>
    </location>
</feature>
<dbReference type="PROSITE" id="PS50293">
    <property type="entry name" value="TPR_REGION"/>
    <property type="match status" value="4"/>
</dbReference>
<feature type="repeat" description="TPR" evidence="3">
    <location>
        <begin position="446"/>
        <end position="479"/>
    </location>
</feature>
<dbReference type="Gene3D" id="3.90.176.10">
    <property type="entry name" value="Toxin ADP-ribosyltransferase, Chain A, domain 1"/>
    <property type="match status" value="1"/>
</dbReference>
<dbReference type="Pfam" id="PF13181">
    <property type="entry name" value="TPR_8"/>
    <property type="match status" value="1"/>
</dbReference>
<organism evidence="5 6">
    <name type="scientific">Adineta ricciae</name>
    <name type="common">Rotifer</name>
    <dbReference type="NCBI Taxonomy" id="249248"/>
    <lineage>
        <taxon>Eukaryota</taxon>
        <taxon>Metazoa</taxon>
        <taxon>Spiralia</taxon>
        <taxon>Gnathifera</taxon>
        <taxon>Rotifera</taxon>
        <taxon>Eurotatoria</taxon>
        <taxon>Bdelloidea</taxon>
        <taxon>Adinetida</taxon>
        <taxon>Adinetidae</taxon>
        <taxon>Adineta</taxon>
    </lineage>
</organism>
<evidence type="ECO:0000313" key="5">
    <source>
        <dbReference type="EMBL" id="CAF1381202.1"/>
    </source>
</evidence>
<dbReference type="PANTHER" id="PTHR45641">
    <property type="entry name" value="TETRATRICOPEPTIDE REPEAT PROTEIN (AFU_ORTHOLOGUE AFUA_6G03870)"/>
    <property type="match status" value="1"/>
</dbReference>
<keyword evidence="4" id="KW-0963">Cytoplasm</keyword>
<dbReference type="Gene3D" id="1.25.40.10">
    <property type="entry name" value="Tetratricopeptide repeat domain"/>
    <property type="match status" value="2"/>
</dbReference>
<dbReference type="PROSITE" id="PS50005">
    <property type="entry name" value="TPR"/>
    <property type="match status" value="6"/>
</dbReference>
<evidence type="ECO:0000256" key="4">
    <source>
        <dbReference type="RuleBase" id="RU367020"/>
    </source>
</evidence>
<comment type="subunit">
    <text evidence="4">Oligomeric complex composed of two heavy chains and two light chains.</text>
</comment>
<keyword evidence="4" id="KW-0493">Microtubule</keyword>
<comment type="caution">
    <text evidence="5">The sequence shown here is derived from an EMBL/GenBank/DDBJ whole genome shotgun (WGS) entry which is preliminary data.</text>
</comment>
<dbReference type="EMBL" id="CAJNOR010003133">
    <property type="protein sequence ID" value="CAF1381202.1"/>
    <property type="molecule type" value="Genomic_DNA"/>
</dbReference>
<dbReference type="Proteomes" id="UP000663828">
    <property type="component" value="Unassembled WGS sequence"/>
</dbReference>
<dbReference type="SUPFAM" id="SSF56399">
    <property type="entry name" value="ADP-ribosylation"/>
    <property type="match status" value="1"/>
</dbReference>
<feature type="repeat" description="TPR" evidence="3">
    <location>
        <begin position="656"/>
        <end position="689"/>
    </location>
</feature>
<keyword evidence="2 3" id="KW-0802">TPR repeat</keyword>
<comment type="similarity">
    <text evidence="4">Belongs to the kinesin light chain family.</text>
</comment>
<dbReference type="InterPro" id="IPR011990">
    <property type="entry name" value="TPR-like_helical_dom_sf"/>
</dbReference>
<evidence type="ECO:0000256" key="2">
    <source>
        <dbReference type="ARBA" id="ARBA00022803"/>
    </source>
</evidence>
<dbReference type="PRINTS" id="PR00381">
    <property type="entry name" value="KINESINLIGHT"/>
</dbReference>
<feature type="repeat" description="TPR" evidence="3">
    <location>
        <begin position="614"/>
        <end position="647"/>
    </location>
</feature>
<comment type="subcellular location">
    <subcellularLocation>
        <location evidence="4">Cytoplasm</location>
        <location evidence="4">Cytoskeleton</location>
    </subcellularLocation>
</comment>
<dbReference type="SMART" id="SM00028">
    <property type="entry name" value="TPR"/>
    <property type="match status" value="7"/>
</dbReference>
<evidence type="ECO:0000313" key="6">
    <source>
        <dbReference type="Proteomes" id="UP000663828"/>
    </source>
</evidence>
<dbReference type="PROSITE" id="PS51996">
    <property type="entry name" value="TR_MART"/>
    <property type="match status" value="1"/>
</dbReference>
<keyword evidence="4" id="KW-0505">Motor protein</keyword>
<dbReference type="GO" id="GO:0005871">
    <property type="term" value="C:kinesin complex"/>
    <property type="evidence" value="ECO:0007669"/>
    <property type="project" value="UniProtKB-UniRule"/>
</dbReference>
<accession>A0A815JKR9</accession>
<dbReference type="AlphaFoldDB" id="A0A815JKR9"/>
<dbReference type="SUPFAM" id="SSF81901">
    <property type="entry name" value="HCP-like"/>
    <property type="match status" value="1"/>
</dbReference>
<comment type="function">
    <text evidence="4">Kinesin is a microtubule-associated force-producing protein that play a role in organelle transport.</text>
</comment>